<feature type="region of interest" description="Disordered" evidence="3">
    <location>
        <begin position="847"/>
        <end position="900"/>
    </location>
</feature>
<dbReference type="Gene3D" id="3.30.70.1230">
    <property type="entry name" value="Nucleotide cyclase"/>
    <property type="match status" value="1"/>
</dbReference>
<accession>A0ABR9MHM8</accession>
<dbReference type="InterPro" id="IPR027417">
    <property type="entry name" value="P-loop_NTPase"/>
</dbReference>
<feature type="compositionally biased region" description="Low complexity" evidence="3">
    <location>
        <begin position="851"/>
        <end position="860"/>
    </location>
</feature>
<dbReference type="EMBL" id="JADBEK010000001">
    <property type="protein sequence ID" value="MBE1592060.1"/>
    <property type="molecule type" value="Genomic_DNA"/>
</dbReference>
<evidence type="ECO:0000256" key="1">
    <source>
        <dbReference type="ARBA" id="ARBA00022741"/>
    </source>
</evidence>
<dbReference type="SUPFAM" id="SSF55073">
    <property type="entry name" value="Nucleotide cyclase"/>
    <property type="match status" value="1"/>
</dbReference>
<comment type="caution">
    <text evidence="5">The sequence shown here is derived from an EMBL/GenBank/DDBJ whole genome shotgun (WGS) entry which is preliminary data.</text>
</comment>
<feature type="compositionally biased region" description="Pro residues" evidence="3">
    <location>
        <begin position="861"/>
        <end position="889"/>
    </location>
</feature>
<dbReference type="Pfam" id="PF00211">
    <property type="entry name" value="Guanylate_cyc"/>
    <property type="match status" value="1"/>
</dbReference>
<dbReference type="CDD" id="cd07302">
    <property type="entry name" value="CHD"/>
    <property type="match status" value="1"/>
</dbReference>
<reference evidence="5 6" key="1">
    <citation type="submission" date="2020-10" db="EMBL/GenBank/DDBJ databases">
        <title>Sequencing the genomes of 1000 actinobacteria strains.</title>
        <authorList>
            <person name="Klenk H.-P."/>
        </authorList>
    </citation>
    <scope>NUCLEOTIDE SEQUENCE [LARGE SCALE GENOMIC DNA]</scope>
    <source>
        <strain evidence="5 6">DSM 43173</strain>
    </source>
</reference>
<feature type="domain" description="Guanylate cyclase" evidence="4">
    <location>
        <begin position="2"/>
        <end position="129"/>
    </location>
</feature>
<dbReference type="InterPro" id="IPR029787">
    <property type="entry name" value="Nucleotide_cyclase"/>
</dbReference>
<dbReference type="Pfam" id="PF13191">
    <property type="entry name" value="AAA_16"/>
    <property type="match status" value="1"/>
</dbReference>
<name>A0ABR9MHM8_9ACTN</name>
<sequence length="990" mass="103986">MTVLFGDVAGSTELARGLSPEVWQGTLATYFADVSRAATEQGGRVEKFIGDAVVAVFGVEATHEDDALRAVECARVSLERIARQAAELRRTRGVDFSVRFGIASGQVALSERDSSFAIGEVMNRAARLQAAAPADGVVMDVRTWLLVRGAVPTRPIEPIAAKGFSRPLRAWQLAAAAEGHAGEARTPLVDRRSELDELVTTLRAGLRRPGVPAVVLAGEPGIGKSRLVAEAARRMAPDARFLTLRCRRDGPRLGYWPLYQLAEALGGDVPRGQGPQGKEEIFWTLRELLREAAERRPVVLVLDDCQWMSPAVREFADGLDDPDLDVRAVLMLSGRVDEPPLTRGPVATLRVPPLGPADTRELAATVAARLGPLPPSDDLARRSAGNPLYLEQLAHLQMDAEGRTDLIAPSAEAAVGARLDQLGVDAQRLLAIAGALGDGCVAGDLEKVAAALDPPLDQTFDETLGQLLGDGLLVTRAGSAGELEVESPVVAEVAYGRLPLADRAHVHAQVADLAEARVDRHPSEIELCALHAGRAHAAWLELRPGGPEERRAAARAARALCASAQFEVSRGDLSMALQTASQVSRLDSGLPGLELEIAAVETYATAAAGRADETLARIAEARKRWDTGGNLAAAVQLTLNEAVARSTMTGQWHRSLIGQARELAHRADDPAAYARVLLLEGIGHMEDGDYVTAEGVLHEAFGHARRARWCFGATEIYGNLALCLAYGDTPAPAATAICAQLHAELKDAHTVRAAVGCPAALLSDMTCDSAAATNLLDEGRSILAGIGHQPGLAGLDMFRATLAERHGDHGGAGQALERAIRRFDAIGFSAGAQSARLWHATFSGYGPPGAGPRAAQNGDGPPAPGPPAPGPLDPGPPDPGPPDPGPPDQSPSGAQSADSWDVEVLTEQAAAAAALREGRPDAAAGHVARAGARLDGVHGAGARITPLLVSLRLAVRCRDRGLAERVAGLARADAEVKRDVRALRTIAALV</sequence>
<gene>
    <name evidence="5" type="ORF">H4W80_010318</name>
</gene>
<keyword evidence="1" id="KW-0547">Nucleotide-binding</keyword>
<evidence type="ECO:0000259" key="4">
    <source>
        <dbReference type="PROSITE" id="PS50125"/>
    </source>
</evidence>
<keyword evidence="6" id="KW-1185">Reference proteome</keyword>
<evidence type="ECO:0000256" key="2">
    <source>
        <dbReference type="ARBA" id="ARBA00022840"/>
    </source>
</evidence>
<dbReference type="InterPro" id="IPR041664">
    <property type="entry name" value="AAA_16"/>
</dbReference>
<dbReference type="InterPro" id="IPR001054">
    <property type="entry name" value="A/G_cyclase"/>
</dbReference>
<dbReference type="SUPFAM" id="SSF52540">
    <property type="entry name" value="P-loop containing nucleoside triphosphate hydrolases"/>
    <property type="match status" value="1"/>
</dbReference>
<dbReference type="RefSeq" id="WP_192791666.1">
    <property type="nucleotide sequence ID" value="NZ_JADBEK010000001.1"/>
</dbReference>
<evidence type="ECO:0000313" key="5">
    <source>
        <dbReference type="EMBL" id="MBE1592060.1"/>
    </source>
</evidence>
<proteinExistence type="predicted"/>
<keyword evidence="2" id="KW-0067">ATP-binding</keyword>
<protein>
    <submittedName>
        <fullName evidence="5">Class 3 adenylate cyclase</fullName>
    </submittedName>
</protein>
<evidence type="ECO:0000256" key="3">
    <source>
        <dbReference type="SAM" id="MobiDB-lite"/>
    </source>
</evidence>
<dbReference type="PROSITE" id="PS50125">
    <property type="entry name" value="GUANYLATE_CYCLASE_2"/>
    <property type="match status" value="1"/>
</dbReference>
<dbReference type="Proteomes" id="UP000633509">
    <property type="component" value="Unassembled WGS sequence"/>
</dbReference>
<evidence type="ECO:0000313" key="6">
    <source>
        <dbReference type="Proteomes" id="UP000633509"/>
    </source>
</evidence>
<dbReference type="PANTHER" id="PTHR16305:SF28">
    <property type="entry name" value="GUANYLATE CYCLASE DOMAIN-CONTAINING PROTEIN"/>
    <property type="match status" value="1"/>
</dbReference>
<dbReference type="Gene3D" id="3.40.50.300">
    <property type="entry name" value="P-loop containing nucleotide triphosphate hydrolases"/>
    <property type="match status" value="1"/>
</dbReference>
<dbReference type="PANTHER" id="PTHR16305">
    <property type="entry name" value="TESTICULAR SOLUBLE ADENYLYL CYCLASE"/>
    <property type="match status" value="1"/>
</dbReference>
<organism evidence="5 6">
    <name type="scientific">Nonomuraea angiospora</name>
    <dbReference type="NCBI Taxonomy" id="46172"/>
    <lineage>
        <taxon>Bacteria</taxon>
        <taxon>Bacillati</taxon>
        <taxon>Actinomycetota</taxon>
        <taxon>Actinomycetes</taxon>
        <taxon>Streptosporangiales</taxon>
        <taxon>Streptosporangiaceae</taxon>
        <taxon>Nonomuraea</taxon>
    </lineage>
</organism>